<keyword evidence="1" id="KW-0732">Signal</keyword>
<evidence type="ECO:0000313" key="6">
    <source>
        <dbReference type="Proteomes" id="UP000053660"/>
    </source>
</evidence>
<dbReference type="Gene3D" id="1.10.10.1940">
    <property type="match status" value="1"/>
</dbReference>
<feature type="domain" description="ShKT" evidence="4">
    <location>
        <begin position="45"/>
        <end position="85"/>
    </location>
</feature>
<dbReference type="Proteomes" id="UP000053660">
    <property type="component" value="Unassembled WGS sequence"/>
</dbReference>
<dbReference type="PANTHER" id="PTHR46219">
    <property type="entry name" value="PROTEIN CBG11138"/>
    <property type="match status" value="1"/>
</dbReference>
<evidence type="ECO:0000256" key="1">
    <source>
        <dbReference type="ARBA" id="ARBA00022729"/>
    </source>
</evidence>
<evidence type="ECO:0000313" key="5">
    <source>
        <dbReference type="EMBL" id="KHJ93753.1"/>
    </source>
</evidence>
<dbReference type="FunFam" id="1.10.10.1940:FF:000002">
    <property type="entry name" value="PHAryngeal gland Toxin-related"/>
    <property type="match status" value="2"/>
</dbReference>
<dbReference type="PROSITE" id="PS51670">
    <property type="entry name" value="SHKT"/>
    <property type="match status" value="1"/>
</dbReference>
<comment type="caution">
    <text evidence="3">Lacks conserved residue(s) required for the propagation of feature annotation.</text>
</comment>
<reference evidence="5 6" key="1">
    <citation type="submission" date="2014-03" db="EMBL/GenBank/DDBJ databases">
        <title>Draft genome of the hookworm Oesophagostomum dentatum.</title>
        <authorList>
            <person name="Mitreva M."/>
        </authorList>
    </citation>
    <scope>NUCLEOTIDE SEQUENCE [LARGE SCALE GENOMIC DNA]</scope>
    <source>
        <strain evidence="5 6">OD-Hann</strain>
    </source>
</reference>
<protein>
    <submittedName>
        <fullName evidence="5">ShTK domain protein</fullName>
    </submittedName>
</protein>
<dbReference type="Gene3D" id="1.10.10.1870">
    <property type="entry name" value="ShTK domain-like"/>
    <property type="match status" value="1"/>
</dbReference>
<evidence type="ECO:0000256" key="3">
    <source>
        <dbReference type="PROSITE-ProRule" id="PRU01005"/>
    </source>
</evidence>
<dbReference type="AlphaFoldDB" id="A0A0B1T876"/>
<sequence>MNVVGTCIVGKCPLASQTCIQTANGEVCCDNTKIVTPTTPVTTTCQDKVHPVTGISDCPSKAHLCNNPLYAQLMAEQCPLTCNKCGTACQDFVHPVTGVSDCPQRVAYCQNSLYRQLMREQCPRTCGYCVP</sequence>
<evidence type="ECO:0000256" key="2">
    <source>
        <dbReference type="ARBA" id="ARBA00023157"/>
    </source>
</evidence>
<gene>
    <name evidence="5" type="ORF">OESDEN_06326</name>
</gene>
<dbReference type="OrthoDB" id="5863778at2759"/>
<keyword evidence="2" id="KW-1015">Disulfide bond</keyword>
<organism evidence="5 6">
    <name type="scientific">Oesophagostomum dentatum</name>
    <name type="common">Nodular worm</name>
    <dbReference type="NCBI Taxonomy" id="61180"/>
    <lineage>
        <taxon>Eukaryota</taxon>
        <taxon>Metazoa</taxon>
        <taxon>Ecdysozoa</taxon>
        <taxon>Nematoda</taxon>
        <taxon>Chromadorea</taxon>
        <taxon>Rhabditida</taxon>
        <taxon>Rhabditina</taxon>
        <taxon>Rhabditomorpha</taxon>
        <taxon>Strongyloidea</taxon>
        <taxon>Strongylidae</taxon>
        <taxon>Oesophagostomum</taxon>
    </lineage>
</organism>
<keyword evidence="6" id="KW-1185">Reference proteome</keyword>
<dbReference type="Pfam" id="PF01549">
    <property type="entry name" value="ShK"/>
    <property type="match status" value="2"/>
</dbReference>
<accession>A0A0B1T876</accession>
<evidence type="ECO:0000259" key="4">
    <source>
        <dbReference type="PROSITE" id="PS51670"/>
    </source>
</evidence>
<dbReference type="EMBL" id="KN550619">
    <property type="protein sequence ID" value="KHJ93753.1"/>
    <property type="molecule type" value="Genomic_DNA"/>
</dbReference>
<dbReference type="SMART" id="SM00254">
    <property type="entry name" value="ShKT"/>
    <property type="match status" value="2"/>
</dbReference>
<dbReference type="PANTHER" id="PTHR46219:SF5">
    <property type="entry name" value="SHKT DOMAIN-CONTAINING PROTEIN"/>
    <property type="match status" value="1"/>
</dbReference>
<proteinExistence type="predicted"/>
<name>A0A0B1T876_OESDE</name>
<dbReference type="InterPro" id="IPR003582">
    <property type="entry name" value="ShKT_dom"/>
</dbReference>